<dbReference type="AlphaFoldDB" id="A0A2G6KEI3"/>
<sequence length="88" mass="10091">MILLLSHNKKNFSIQSLIIKIYISILPFPEEQSINILNNFIIQSYFLSTFLLKNFPTPERGVPQRLDEMTIQCLDALKSGMSSDRADS</sequence>
<gene>
    <name evidence="1" type="ORF">CSA56_09760</name>
</gene>
<dbReference type="Proteomes" id="UP000230821">
    <property type="component" value="Unassembled WGS sequence"/>
</dbReference>
<comment type="caution">
    <text evidence="1">The sequence shown here is derived from an EMBL/GenBank/DDBJ whole genome shotgun (WGS) entry which is preliminary data.</text>
</comment>
<evidence type="ECO:0000313" key="1">
    <source>
        <dbReference type="EMBL" id="PIE33790.1"/>
    </source>
</evidence>
<organism evidence="1 2">
    <name type="scientific">candidate division KSB3 bacterium</name>
    <dbReference type="NCBI Taxonomy" id="2044937"/>
    <lineage>
        <taxon>Bacteria</taxon>
        <taxon>candidate division KSB3</taxon>
    </lineage>
</organism>
<evidence type="ECO:0000313" key="2">
    <source>
        <dbReference type="Proteomes" id="UP000230821"/>
    </source>
</evidence>
<accession>A0A2G6KEI3</accession>
<protein>
    <submittedName>
        <fullName evidence="1">Uncharacterized protein</fullName>
    </submittedName>
</protein>
<dbReference type="EMBL" id="PDSK01000094">
    <property type="protein sequence ID" value="PIE33790.1"/>
    <property type="molecule type" value="Genomic_DNA"/>
</dbReference>
<name>A0A2G6KEI3_9BACT</name>
<reference evidence="1 2" key="1">
    <citation type="submission" date="2017-10" db="EMBL/GenBank/DDBJ databases">
        <title>Novel microbial diversity and functional potential in the marine mammal oral microbiome.</title>
        <authorList>
            <person name="Dudek N.K."/>
            <person name="Sun C.L."/>
            <person name="Burstein D."/>
            <person name="Kantor R.S."/>
            <person name="Aliaga Goltsman D.S."/>
            <person name="Bik E.M."/>
            <person name="Thomas B.C."/>
            <person name="Banfield J.F."/>
            <person name="Relman D.A."/>
        </authorList>
    </citation>
    <scope>NUCLEOTIDE SEQUENCE [LARGE SCALE GENOMIC DNA]</scope>
    <source>
        <strain evidence="1">DOLJORAL78_47_16</strain>
    </source>
</reference>
<proteinExistence type="predicted"/>